<dbReference type="Proteomes" id="UP001595453">
    <property type="component" value="Unassembled WGS sequence"/>
</dbReference>
<dbReference type="RefSeq" id="WP_377126046.1">
    <property type="nucleotide sequence ID" value="NZ_JBHRSD010000028.1"/>
</dbReference>
<keyword evidence="1" id="KW-0472">Membrane</keyword>
<dbReference type="EMBL" id="JBHRSD010000028">
    <property type="protein sequence ID" value="MFC3033860.1"/>
    <property type="molecule type" value="Genomic_DNA"/>
</dbReference>
<gene>
    <name evidence="3" type="ORF">ACFOEE_15160</name>
</gene>
<keyword evidence="1" id="KW-1133">Transmembrane helix</keyword>
<evidence type="ECO:0000256" key="2">
    <source>
        <dbReference type="SAM" id="SignalP"/>
    </source>
</evidence>
<feature type="transmembrane region" description="Helical" evidence="1">
    <location>
        <begin position="123"/>
        <end position="143"/>
    </location>
</feature>
<accession>A0ABV7CMR3</accession>
<sequence>MTTKDKLLAGVFVLLCCCVFLLAQYSTAQQANREAVARVEVRVALDLERTGVAQPFFKNAGDQYRLAQYIQHLNQRLVEQHALIEVVAIGTALQAKPEQYDYHATLRSAYDNVDIYFISRSPFVWHGLVLPVLLAFGVCLLGYRQQLKQVAVVEQVGQLATALQTKLVIDLYAKTLHLSGQPERVALANKPLCFYLAMLEYCAAHPGKVLSTNKELPEDFYELADKYFHRLVALGHTIRKRPNFGNSLEKTLSEIRAALDETFKSNPEMKTRFYPPKAHGEGSRSKLHSFSLELTALDEVEIHGK</sequence>
<name>A0ABV7CMR3_9GAMM</name>
<organism evidence="3 4">
    <name type="scientific">Pseudoalteromonas fenneropenaei</name>
    <dbReference type="NCBI Taxonomy" id="1737459"/>
    <lineage>
        <taxon>Bacteria</taxon>
        <taxon>Pseudomonadati</taxon>
        <taxon>Pseudomonadota</taxon>
        <taxon>Gammaproteobacteria</taxon>
        <taxon>Alteromonadales</taxon>
        <taxon>Pseudoalteromonadaceae</taxon>
        <taxon>Pseudoalteromonas</taxon>
    </lineage>
</organism>
<evidence type="ECO:0000313" key="4">
    <source>
        <dbReference type="Proteomes" id="UP001595453"/>
    </source>
</evidence>
<keyword evidence="1" id="KW-0812">Transmembrane</keyword>
<evidence type="ECO:0000313" key="3">
    <source>
        <dbReference type="EMBL" id="MFC3033860.1"/>
    </source>
</evidence>
<feature type="chain" id="PRO_5045612664" evidence="2">
    <location>
        <begin position="29"/>
        <end position="305"/>
    </location>
</feature>
<proteinExistence type="predicted"/>
<reference evidence="4" key="1">
    <citation type="journal article" date="2019" name="Int. J. Syst. Evol. Microbiol.">
        <title>The Global Catalogue of Microorganisms (GCM) 10K type strain sequencing project: providing services to taxonomists for standard genome sequencing and annotation.</title>
        <authorList>
            <consortium name="The Broad Institute Genomics Platform"/>
            <consortium name="The Broad Institute Genome Sequencing Center for Infectious Disease"/>
            <person name="Wu L."/>
            <person name="Ma J."/>
        </authorList>
    </citation>
    <scope>NUCLEOTIDE SEQUENCE [LARGE SCALE GENOMIC DNA]</scope>
    <source>
        <strain evidence="4">KCTC 42730</strain>
    </source>
</reference>
<protein>
    <submittedName>
        <fullName evidence="3">Uncharacterized protein</fullName>
    </submittedName>
</protein>
<evidence type="ECO:0000256" key="1">
    <source>
        <dbReference type="SAM" id="Phobius"/>
    </source>
</evidence>
<keyword evidence="2" id="KW-0732">Signal</keyword>
<keyword evidence="4" id="KW-1185">Reference proteome</keyword>
<feature type="signal peptide" evidence="2">
    <location>
        <begin position="1"/>
        <end position="28"/>
    </location>
</feature>
<comment type="caution">
    <text evidence="3">The sequence shown here is derived from an EMBL/GenBank/DDBJ whole genome shotgun (WGS) entry which is preliminary data.</text>
</comment>